<name>A0A8D9D2I1_BRACM</name>
<dbReference type="EMBL" id="LS974622">
    <property type="protein sequence ID" value="CAG7869407.1"/>
    <property type="molecule type" value="Genomic_DNA"/>
</dbReference>
<dbReference type="Gramene" id="A06p16470.2_BraZ1">
    <property type="protein sequence ID" value="A06p16470.2_BraZ1.CDS.1"/>
    <property type="gene ID" value="A06g16470.2_BraZ1"/>
</dbReference>
<reference evidence="1 2" key="1">
    <citation type="submission" date="2021-07" db="EMBL/GenBank/DDBJ databases">
        <authorList>
            <consortium name="Genoscope - CEA"/>
            <person name="William W."/>
        </authorList>
    </citation>
    <scope>NUCLEOTIDE SEQUENCE [LARGE SCALE GENOMIC DNA]</scope>
</reference>
<evidence type="ECO:0000313" key="1">
    <source>
        <dbReference type="EMBL" id="CAG7869407.1"/>
    </source>
</evidence>
<sequence>PTNKIGLLLLHLSKISSVFKSFVFVRFCLLLSGSYGSCRVSITCFQGSVPCF</sequence>
<gene>
    <name evidence="1" type="ORF">BRAPAZ1V2_A06P16470.2</name>
</gene>
<dbReference type="AlphaFoldDB" id="A0A8D9D2I1"/>
<proteinExistence type="predicted"/>
<accession>A0A8D9D2I1</accession>
<dbReference type="Proteomes" id="UP000694005">
    <property type="component" value="Chromosome A06"/>
</dbReference>
<organism evidence="1 2">
    <name type="scientific">Brassica campestris</name>
    <name type="common">Field mustard</name>
    <dbReference type="NCBI Taxonomy" id="3711"/>
    <lineage>
        <taxon>Eukaryota</taxon>
        <taxon>Viridiplantae</taxon>
        <taxon>Streptophyta</taxon>
        <taxon>Embryophyta</taxon>
        <taxon>Tracheophyta</taxon>
        <taxon>Spermatophyta</taxon>
        <taxon>Magnoliopsida</taxon>
        <taxon>eudicotyledons</taxon>
        <taxon>Gunneridae</taxon>
        <taxon>Pentapetalae</taxon>
        <taxon>rosids</taxon>
        <taxon>malvids</taxon>
        <taxon>Brassicales</taxon>
        <taxon>Brassicaceae</taxon>
        <taxon>Brassiceae</taxon>
        <taxon>Brassica</taxon>
    </lineage>
</organism>
<feature type="non-terminal residue" evidence="1">
    <location>
        <position position="1"/>
    </location>
</feature>
<evidence type="ECO:0000313" key="2">
    <source>
        <dbReference type="Proteomes" id="UP000694005"/>
    </source>
</evidence>
<protein>
    <submittedName>
        <fullName evidence="1">Uncharacterized protein</fullName>
    </submittedName>
</protein>